<organism evidence="3 4">
    <name type="scientific">Thamnocephalis sphaerospora</name>
    <dbReference type="NCBI Taxonomy" id="78915"/>
    <lineage>
        <taxon>Eukaryota</taxon>
        <taxon>Fungi</taxon>
        <taxon>Fungi incertae sedis</taxon>
        <taxon>Zoopagomycota</taxon>
        <taxon>Zoopagomycotina</taxon>
        <taxon>Zoopagomycetes</taxon>
        <taxon>Zoopagales</taxon>
        <taxon>Sigmoideomycetaceae</taxon>
        <taxon>Thamnocephalis</taxon>
    </lineage>
</organism>
<dbReference type="InterPro" id="IPR036859">
    <property type="entry name" value="CAP-Gly_dom_sf"/>
</dbReference>
<sequence>SNASGRPMGVRRPENNAAPASASTGEFNIGDRVRVESMNLEGTLRFLGSTRFKPGSWAGIELDEVGTGKNDGSVAGHAYFSCPPQTGIFVLASKLSQPVDTGMHTPPMSAARSPMTGAGRGLRGPGAMRHGAAAAPPLSSPFGKPLNFRPESRANRYVGMTAQQFKRRSLMSGSMDADEESSRPGTPQAAST</sequence>
<feature type="non-terminal residue" evidence="3">
    <location>
        <position position="1"/>
    </location>
</feature>
<dbReference type="PANTHER" id="PTHR18916">
    <property type="entry name" value="DYNACTIN 1-RELATED MICROTUBULE-BINDING"/>
    <property type="match status" value="1"/>
</dbReference>
<dbReference type="PANTHER" id="PTHR18916:SF83">
    <property type="entry name" value="TIP ELONGATION PROTEIN 1"/>
    <property type="match status" value="1"/>
</dbReference>
<dbReference type="PROSITE" id="PS00845">
    <property type="entry name" value="CAP_GLY_1"/>
    <property type="match status" value="1"/>
</dbReference>
<evidence type="ECO:0000256" key="1">
    <source>
        <dbReference type="SAM" id="MobiDB-lite"/>
    </source>
</evidence>
<dbReference type="InterPro" id="IPR000938">
    <property type="entry name" value="CAP-Gly_domain"/>
</dbReference>
<dbReference type="SUPFAM" id="SSF74924">
    <property type="entry name" value="Cap-Gly domain"/>
    <property type="match status" value="1"/>
</dbReference>
<dbReference type="Pfam" id="PF01302">
    <property type="entry name" value="CAP_GLY"/>
    <property type="match status" value="1"/>
</dbReference>
<dbReference type="STRING" id="78915.A0A4P9XS74"/>
<gene>
    <name evidence="3" type="ORF">THASP1DRAFT_10140</name>
</gene>
<feature type="region of interest" description="Disordered" evidence="1">
    <location>
        <begin position="1"/>
        <end position="28"/>
    </location>
</feature>
<evidence type="ECO:0000313" key="4">
    <source>
        <dbReference type="Proteomes" id="UP000271241"/>
    </source>
</evidence>
<accession>A0A4P9XS74</accession>
<feature type="region of interest" description="Disordered" evidence="1">
    <location>
        <begin position="122"/>
        <end position="192"/>
    </location>
</feature>
<proteinExistence type="predicted"/>
<dbReference type="AlphaFoldDB" id="A0A4P9XS74"/>
<keyword evidence="4" id="KW-1185">Reference proteome</keyword>
<dbReference type="PROSITE" id="PS50245">
    <property type="entry name" value="CAP_GLY_2"/>
    <property type="match status" value="1"/>
</dbReference>
<dbReference type="Proteomes" id="UP000271241">
    <property type="component" value="Unassembled WGS sequence"/>
</dbReference>
<dbReference type="OrthoDB" id="2130750at2759"/>
<name>A0A4P9XS74_9FUNG</name>
<feature type="domain" description="CAP-Gly" evidence="2">
    <location>
        <begin position="48"/>
        <end position="91"/>
    </location>
</feature>
<dbReference type="Gene3D" id="2.30.30.190">
    <property type="entry name" value="CAP Gly-rich-like domain"/>
    <property type="match status" value="1"/>
</dbReference>
<feature type="non-terminal residue" evidence="3">
    <location>
        <position position="192"/>
    </location>
</feature>
<evidence type="ECO:0000259" key="2">
    <source>
        <dbReference type="PROSITE" id="PS50245"/>
    </source>
</evidence>
<protein>
    <submittedName>
        <fullName evidence="3">CAP Gly-rich domain-containing protein</fullName>
    </submittedName>
</protein>
<evidence type="ECO:0000313" key="3">
    <source>
        <dbReference type="EMBL" id="RKP08965.1"/>
    </source>
</evidence>
<reference evidence="4" key="1">
    <citation type="journal article" date="2018" name="Nat. Microbiol.">
        <title>Leveraging single-cell genomics to expand the fungal tree of life.</title>
        <authorList>
            <person name="Ahrendt S.R."/>
            <person name="Quandt C.A."/>
            <person name="Ciobanu D."/>
            <person name="Clum A."/>
            <person name="Salamov A."/>
            <person name="Andreopoulos B."/>
            <person name="Cheng J.F."/>
            <person name="Woyke T."/>
            <person name="Pelin A."/>
            <person name="Henrissat B."/>
            <person name="Reynolds N.K."/>
            <person name="Benny G.L."/>
            <person name="Smith M.E."/>
            <person name="James T.Y."/>
            <person name="Grigoriev I.V."/>
        </authorList>
    </citation>
    <scope>NUCLEOTIDE SEQUENCE [LARGE SCALE GENOMIC DNA]</scope>
    <source>
        <strain evidence="4">RSA 1356</strain>
    </source>
</reference>
<feature type="compositionally biased region" description="Polar residues" evidence="1">
    <location>
        <begin position="183"/>
        <end position="192"/>
    </location>
</feature>
<dbReference type="SMART" id="SM01052">
    <property type="entry name" value="CAP_GLY"/>
    <property type="match status" value="1"/>
</dbReference>
<dbReference type="EMBL" id="KZ992554">
    <property type="protein sequence ID" value="RKP08965.1"/>
    <property type="molecule type" value="Genomic_DNA"/>
</dbReference>